<keyword evidence="14" id="KW-0472">Membrane</keyword>
<evidence type="ECO:0000256" key="14">
    <source>
        <dbReference type="ARBA" id="ARBA00023136"/>
    </source>
</evidence>
<feature type="region of interest" description="Disordered" evidence="17">
    <location>
        <begin position="475"/>
        <end position="509"/>
    </location>
</feature>
<evidence type="ECO:0000256" key="13">
    <source>
        <dbReference type="ARBA" id="ARBA00022989"/>
    </source>
</evidence>
<evidence type="ECO:0000256" key="10">
    <source>
        <dbReference type="ARBA" id="ARBA00022741"/>
    </source>
</evidence>
<keyword evidence="21" id="KW-1185">Reference proteome</keyword>
<keyword evidence="8" id="KW-0808">Transferase</keyword>
<evidence type="ECO:0000256" key="8">
    <source>
        <dbReference type="ARBA" id="ARBA00022679"/>
    </source>
</evidence>
<accession>A0A2I2KTM2</accession>
<evidence type="ECO:0000256" key="12">
    <source>
        <dbReference type="ARBA" id="ARBA00022840"/>
    </source>
</evidence>
<evidence type="ECO:0000256" key="4">
    <source>
        <dbReference type="ARBA" id="ARBA00008883"/>
    </source>
</evidence>
<sequence>MELRDYVRVLRRSWMLMLAFVVLGGLLAAGSTWRSTKEYAASVTMVVSSPDNADGAASAYQGGLLSQQRVKSYANLVASDRVAMAVIHRLHLRTTPDQLRGQVTAQAVPDTVLLKATVRDRDPRQATSIADAVGEEFSDAVAMIERPADDSPPSVRVNVWERAKLPTSPVAPQPTRNMALGLLLGLILGITAAIVRFRLDTSISGQDDARDVTDLPNLAMINYDTESVRRPLITNARPHSARAEAFRQLRTNLQFVDVDAGPRSILVSSSVPGEGKTTTVCNLAISLAQGGHRVCLIEGDLRRPSFSGYLGVESAAGLTSVLIGAADLDDVLQPWGEGRVGAGKIEVLASGPVPPNPSELLGSQNMADLIDLLHTRFDFVLLDAPPLLPVTDAAVLATRADGVLLVARVGRTRREQLRRATETLRAVDARMVGTVLNMVPTKGPDAYYFGQYSSYAPRGRHARAAAARATRMLAPDSGVRPAGGRESVTVPAARESADADPQGTGVRREVAGREVAVREVAVRDAAVRDAAGRDAAGSTGGGRSGGDRSGGVQARSRAGFRRRGPAQPDGGRQPGDAGTGDAGATAGPAEAGMAPGGRRAIRPPSGR</sequence>
<dbReference type="CDD" id="cd05387">
    <property type="entry name" value="BY-kinase"/>
    <property type="match status" value="1"/>
</dbReference>
<feature type="domain" description="AAA" evidence="19">
    <location>
        <begin position="265"/>
        <end position="426"/>
    </location>
</feature>
<evidence type="ECO:0000256" key="9">
    <source>
        <dbReference type="ARBA" id="ARBA00022692"/>
    </source>
</evidence>
<evidence type="ECO:0000256" key="6">
    <source>
        <dbReference type="ARBA" id="ARBA00022475"/>
    </source>
</evidence>
<feature type="compositionally biased region" description="Low complexity" evidence="17">
    <location>
        <begin position="582"/>
        <end position="598"/>
    </location>
</feature>
<evidence type="ECO:0000259" key="19">
    <source>
        <dbReference type="Pfam" id="PF13614"/>
    </source>
</evidence>
<dbReference type="InterPro" id="IPR050445">
    <property type="entry name" value="Bact_polysacc_biosynth/exp"/>
</dbReference>
<comment type="subcellular location">
    <subcellularLocation>
        <location evidence="1">Cell inner membrane</location>
        <topology evidence="1">Multi-pass membrane protein</topology>
    </subcellularLocation>
</comment>
<dbReference type="EMBL" id="FZMO01000223">
    <property type="protein sequence ID" value="SNQ49005.1"/>
    <property type="molecule type" value="Genomic_DNA"/>
</dbReference>
<comment type="similarity">
    <text evidence="2">Belongs to the CpsC/CapA family.</text>
</comment>
<keyword evidence="13" id="KW-1133">Transmembrane helix</keyword>
<keyword evidence="12" id="KW-0067">ATP-binding</keyword>
<dbReference type="PANTHER" id="PTHR32309">
    <property type="entry name" value="TYROSINE-PROTEIN KINASE"/>
    <property type="match status" value="1"/>
</dbReference>
<evidence type="ECO:0000259" key="18">
    <source>
        <dbReference type="Pfam" id="PF02706"/>
    </source>
</evidence>
<gene>
    <name evidence="20" type="ORF">FRACA_30008</name>
</gene>
<proteinExistence type="inferred from homology"/>
<evidence type="ECO:0000256" key="1">
    <source>
        <dbReference type="ARBA" id="ARBA00004429"/>
    </source>
</evidence>
<comment type="catalytic activity">
    <reaction evidence="16">
        <text>L-tyrosyl-[protein] + ATP = O-phospho-L-tyrosyl-[protein] + ADP + H(+)</text>
        <dbReference type="Rhea" id="RHEA:10596"/>
        <dbReference type="Rhea" id="RHEA-COMP:10136"/>
        <dbReference type="Rhea" id="RHEA-COMP:20101"/>
        <dbReference type="ChEBI" id="CHEBI:15378"/>
        <dbReference type="ChEBI" id="CHEBI:30616"/>
        <dbReference type="ChEBI" id="CHEBI:46858"/>
        <dbReference type="ChEBI" id="CHEBI:61978"/>
        <dbReference type="ChEBI" id="CHEBI:456216"/>
        <dbReference type="EC" id="2.7.10.2"/>
    </reaction>
</comment>
<comment type="similarity">
    <text evidence="4">Belongs to the etk/wzc family.</text>
</comment>
<feature type="region of interest" description="Disordered" evidence="17">
    <location>
        <begin position="529"/>
        <end position="607"/>
    </location>
</feature>
<dbReference type="InterPro" id="IPR003856">
    <property type="entry name" value="LPS_length_determ_N"/>
</dbReference>
<dbReference type="Pfam" id="PF13614">
    <property type="entry name" value="AAA_31"/>
    <property type="match status" value="1"/>
</dbReference>
<dbReference type="GO" id="GO:0004715">
    <property type="term" value="F:non-membrane spanning protein tyrosine kinase activity"/>
    <property type="evidence" value="ECO:0007669"/>
    <property type="project" value="UniProtKB-EC"/>
</dbReference>
<dbReference type="NCBIfam" id="TIGR01007">
    <property type="entry name" value="eps_fam"/>
    <property type="match status" value="1"/>
</dbReference>
<dbReference type="RefSeq" id="WP_101832576.1">
    <property type="nucleotide sequence ID" value="NZ_FZMO01000223.1"/>
</dbReference>
<dbReference type="GO" id="GO:0005886">
    <property type="term" value="C:plasma membrane"/>
    <property type="evidence" value="ECO:0007669"/>
    <property type="project" value="UniProtKB-SubCell"/>
</dbReference>
<dbReference type="Proteomes" id="UP000234331">
    <property type="component" value="Unassembled WGS sequence"/>
</dbReference>
<dbReference type="InterPro" id="IPR005702">
    <property type="entry name" value="Wzc-like_C"/>
</dbReference>
<evidence type="ECO:0000256" key="11">
    <source>
        <dbReference type="ARBA" id="ARBA00022777"/>
    </source>
</evidence>
<feature type="domain" description="Polysaccharide chain length determinant N-terminal" evidence="18">
    <location>
        <begin position="2"/>
        <end position="88"/>
    </location>
</feature>
<dbReference type="PANTHER" id="PTHR32309:SF13">
    <property type="entry name" value="FERRIC ENTEROBACTIN TRANSPORT PROTEIN FEPE"/>
    <property type="match status" value="1"/>
</dbReference>
<dbReference type="InterPro" id="IPR027417">
    <property type="entry name" value="P-loop_NTPase"/>
</dbReference>
<name>A0A2I2KTM2_9ACTN</name>
<evidence type="ECO:0000256" key="16">
    <source>
        <dbReference type="ARBA" id="ARBA00051245"/>
    </source>
</evidence>
<keyword evidence="9" id="KW-0812">Transmembrane</keyword>
<evidence type="ECO:0000313" key="20">
    <source>
        <dbReference type="EMBL" id="SNQ49005.1"/>
    </source>
</evidence>
<organism evidence="20 21">
    <name type="scientific">Frankia canadensis</name>
    <dbReference type="NCBI Taxonomy" id="1836972"/>
    <lineage>
        <taxon>Bacteria</taxon>
        <taxon>Bacillati</taxon>
        <taxon>Actinomycetota</taxon>
        <taxon>Actinomycetes</taxon>
        <taxon>Frankiales</taxon>
        <taxon>Frankiaceae</taxon>
        <taxon>Frankia</taxon>
    </lineage>
</organism>
<dbReference type="Gene3D" id="3.40.50.300">
    <property type="entry name" value="P-loop containing nucleotide triphosphate hydrolases"/>
    <property type="match status" value="1"/>
</dbReference>
<keyword evidence="7" id="KW-0997">Cell inner membrane</keyword>
<feature type="compositionally biased region" description="Gly residues" evidence="17">
    <location>
        <begin position="538"/>
        <end position="549"/>
    </location>
</feature>
<dbReference type="EC" id="2.7.10.2" evidence="5"/>
<reference evidence="20 21" key="1">
    <citation type="submission" date="2017-06" db="EMBL/GenBank/DDBJ databases">
        <authorList>
            <person name="Kim H.J."/>
            <person name="Triplett B.A."/>
        </authorList>
    </citation>
    <scope>NUCLEOTIDE SEQUENCE [LARGE SCALE GENOMIC DNA]</scope>
    <source>
        <strain evidence="20">FRACA_ARgP5</strain>
    </source>
</reference>
<evidence type="ECO:0000256" key="17">
    <source>
        <dbReference type="SAM" id="MobiDB-lite"/>
    </source>
</evidence>
<comment type="similarity">
    <text evidence="3">Belongs to the CpsD/CapB family.</text>
</comment>
<evidence type="ECO:0000256" key="2">
    <source>
        <dbReference type="ARBA" id="ARBA00006683"/>
    </source>
</evidence>
<keyword evidence="11 20" id="KW-0418">Kinase</keyword>
<dbReference type="SUPFAM" id="SSF52540">
    <property type="entry name" value="P-loop containing nucleoside triphosphate hydrolases"/>
    <property type="match status" value="1"/>
</dbReference>
<evidence type="ECO:0000313" key="21">
    <source>
        <dbReference type="Proteomes" id="UP000234331"/>
    </source>
</evidence>
<dbReference type="OrthoDB" id="9812433at2"/>
<dbReference type="GO" id="GO:0005524">
    <property type="term" value="F:ATP binding"/>
    <property type="evidence" value="ECO:0007669"/>
    <property type="project" value="UniProtKB-KW"/>
</dbReference>
<evidence type="ECO:0000256" key="3">
    <source>
        <dbReference type="ARBA" id="ARBA00007316"/>
    </source>
</evidence>
<keyword evidence="15" id="KW-0829">Tyrosine-protein kinase</keyword>
<evidence type="ECO:0000256" key="5">
    <source>
        <dbReference type="ARBA" id="ARBA00011903"/>
    </source>
</evidence>
<evidence type="ECO:0000256" key="7">
    <source>
        <dbReference type="ARBA" id="ARBA00022519"/>
    </source>
</evidence>
<evidence type="ECO:0000256" key="15">
    <source>
        <dbReference type="ARBA" id="ARBA00023137"/>
    </source>
</evidence>
<dbReference type="Pfam" id="PF02706">
    <property type="entry name" value="Wzz"/>
    <property type="match status" value="1"/>
</dbReference>
<dbReference type="InterPro" id="IPR025669">
    <property type="entry name" value="AAA_dom"/>
</dbReference>
<protein>
    <recommendedName>
        <fullName evidence="5">non-specific protein-tyrosine kinase</fullName>
        <ecNumber evidence="5">2.7.10.2</ecNumber>
    </recommendedName>
</protein>
<keyword evidence="10" id="KW-0547">Nucleotide-binding</keyword>
<dbReference type="AlphaFoldDB" id="A0A2I2KTM2"/>
<keyword evidence="6" id="KW-1003">Cell membrane</keyword>